<gene>
    <name evidence="2" type="ORF">CD30_18140</name>
</gene>
<dbReference type="EMBL" id="JPVQ01000060">
    <property type="protein sequence ID" value="KGR88629.1"/>
    <property type="molecule type" value="Genomic_DNA"/>
</dbReference>
<dbReference type="RefSeq" id="WP_036179859.1">
    <property type="nucleotide sequence ID" value="NZ_AVCZ01000060.1"/>
</dbReference>
<accession>A0A0A3IV21</accession>
<dbReference type="Pfam" id="PF12804">
    <property type="entry name" value="NTP_transf_3"/>
    <property type="match status" value="1"/>
</dbReference>
<dbReference type="InterPro" id="IPR025877">
    <property type="entry name" value="MobA-like_NTP_Trfase"/>
</dbReference>
<dbReference type="Proteomes" id="UP000030595">
    <property type="component" value="Unassembled WGS sequence"/>
</dbReference>
<dbReference type="CDD" id="cd04182">
    <property type="entry name" value="GT_2_like_f"/>
    <property type="match status" value="1"/>
</dbReference>
<reference evidence="2 3" key="1">
    <citation type="submission" date="2014-02" db="EMBL/GenBank/DDBJ databases">
        <title>Draft genome sequence of Lysinibacillus massiliensis CCUG 49529.</title>
        <authorList>
            <person name="Zhang F."/>
            <person name="Wang G."/>
            <person name="Zhang L."/>
        </authorList>
    </citation>
    <scope>NUCLEOTIDE SEQUENCE [LARGE SCALE GENOMIC DNA]</scope>
    <source>
        <strain evidence="2 3">CCUG 49529</strain>
    </source>
</reference>
<sequence>MVKVGSIILAAGLSKRMRKPKLLMDFHGEPVISYPVRLATKQYLYPIILVAGQYIQQMKERLSSYENITYIYNSQFELGMSTSLKLGIQSIAKDVDGVLIFLGDQPCLTNEVIESILMEFKANRGAGIKIVRPRYAGKEGHPILFHKDLFHEFQLLEGDEGGKSILKKYKDAIQYIDFSIDYWGRDIDTEEDYRNLLHQRK</sequence>
<name>A0A0A3IV21_9BACL</name>
<evidence type="ECO:0000259" key="1">
    <source>
        <dbReference type="Pfam" id="PF12804"/>
    </source>
</evidence>
<dbReference type="InterPro" id="IPR029044">
    <property type="entry name" value="Nucleotide-diphossugar_trans"/>
</dbReference>
<keyword evidence="3" id="KW-1185">Reference proteome</keyword>
<protein>
    <recommendedName>
        <fullName evidence="1">MobA-like NTP transferase domain-containing protein</fullName>
    </recommendedName>
</protein>
<evidence type="ECO:0000313" key="3">
    <source>
        <dbReference type="Proteomes" id="UP000030595"/>
    </source>
</evidence>
<feature type="domain" description="MobA-like NTP transferase" evidence="1">
    <location>
        <begin position="7"/>
        <end position="170"/>
    </location>
</feature>
<dbReference type="AlphaFoldDB" id="A0A0A3IV21"/>
<proteinExistence type="predicted"/>
<dbReference type="PANTHER" id="PTHR43777">
    <property type="entry name" value="MOLYBDENUM COFACTOR CYTIDYLYLTRANSFERASE"/>
    <property type="match status" value="1"/>
</dbReference>
<comment type="caution">
    <text evidence="2">The sequence shown here is derived from an EMBL/GenBank/DDBJ whole genome shotgun (WGS) entry which is preliminary data.</text>
</comment>
<evidence type="ECO:0000313" key="2">
    <source>
        <dbReference type="EMBL" id="KGR88629.1"/>
    </source>
</evidence>
<dbReference type="Gene3D" id="3.90.550.10">
    <property type="entry name" value="Spore Coat Polysaccharide Biosynthesis Protein SpsA, Chain A"/>
    <property type="match status" value="1"/>
</dbReference>
<dbReference type="GO" id="GO:0016779">
    <property type="term" value="F:nucleotidyltransferase activity"/>
    <property type="evidence" value="ECO:0007669"/>
    <property type="project" value="UniProtKB-ARBA"/>
</dbReference>
<dbReference type="eggNOG" id="COG2068">
    <property type="taxonomic scope" value="Bacteria"/>
</dbReference>
<dbReference type="SUPFAM" id="SSF53448">
    <property type="entry name" value="Nucleotide-diphospho-sugar transferases"/>
    <property type="match status" value="1"/>
</dbReference>
<dbReference type="PANTHER" id="PTHR43777:SF1">
    <property type="entry name" value="MOLYBDENUM COFACTOR CYTIDYLYLTRANSFERASE"/>
    <property type="match status" value="1"/>
</dbReference>
<organism evidence="2 3">
    <name type="scientific">Ureibacillus massiliensis 4400831 = CIP 108448 = CCUG 49529</name>
    <dbReference type="NCBI Taxonomy" id="1211035"/>
    <lineage>
        <taxon>Bacteria</taxon>
        <taxon>Bacillati</taxon>
        <taxon>Bacillota</taxon>
        <taxon>Bacilli</taxon>
        <taxon>Bacillales</taxon>
        <taxon>Caryophanaceae</taxon>
        <taxon>Ureibacillus</taxon>
    </lineage>
</organism>